<evidence type="ECO:0000313" key="2">
    <source>
        <dbReference type="Proteomes" id="UP000663866"/>
    </source>
</evidence>
<gene>
    <name evidence="1" type="ORF">OVN521_LOCUS49160</name>
</gene>
<name>A0A821JM37_9BILA</name>
<protein>
    <submittedName>
        <fullName evidence="1">Uncharacterized protein</fullName>
    </submittedName>
</protein>
<evidence type="ECO:0000313" key="1">
    <source>
        <dbReference type="EMBL" id="CAF4723414.1"/>
    </source>
</evidence>
<comment type="caution">
    <text evidence="1">The sequence shown here is derived from an EMBL/GenBank/DDBJ whole genome shotgun (WGS) entry which is preliminary data.</text>
</comment>
<dbReference type="AlphaFoldDB" id="A0A821JM37"/>
<dbReference type="Proteomes" id="UP000663866">
    <property type="component" value="Unassembled WGS sequence"/>
</dbReference>
<sequence>VGAVNDMKVLDEKEFQSLRLQLLDLQSKTDDKSEIGKLKFLLSGIHQVIN</sequence>
<keyword evidence="2" id="KW-1185">Reference proteome</keyword>
<dbReference type="EMBL" id="CAJOBG010106376">
    <property type="protein sequence ID" value="CAF4723414.1"/>
    <property type="molecule type" value="Genomic_DNA"/>
</dbReference>
<organism evidence="1 2">
    <name type="scientific">Rotaria magnacalcarata</name>
    <dbReference type="NCBI Taxonomy" id="392030"/>
    <lineage>
        <taxon>Eukaryota</taxon>
        <taxon>Metazoa</taxon>
        <taxon>Spiralia</taxon>
        <taxon>Gnathifera</taxon>
        <taxon>Rotifera</taxon>
        <taxon>Eurotatoria</taxon>
        <taxon>Bdelloidea</taxon>
        <taxon>Philodinida</taxon>
        <taxon>Philodinidae</taxon>
        <taxon>Rotaria</taxon>
    </lineage>
</organism>
<feature type="non-terminal residue" evidence="1">
    <location>
        <position position="1"/>
    </location>
</feature>
<accession>A0A821JM37</accession>
<proteinExistence type="predicted"/>
<reference evidence="1" key="1">
    <citation type="submission" date="2021-02" db="EMBL/GenBank/DDBJ databases">
        <authorList>
            <person name="Nowell W R."/>
        </authorList>
    </citation>
    <scope>NUCLEOTIDE SEQUENCE</scope>
</reference>